<feature type="region of interest" description="Disordered" evidence="1">
    <location>
        <begin position="1"/>
        <end position="28"/>
    </location>
</feature>
<comment type="caution">
    <text evidence="2">The sequence shown here is derived from an EMBL/GenBank/DDBJ whole genome shotgun (WGS) entry which is preliminary data.</text>
</comment>
<proteinExistence type="predicted"/>
<dbReference type="EMBL" id="BARS01042022">
    <property type="protein sequence ID" value="GAG38600.1"/>
    <property type="molecule type" value="Genomic_DNA"/>
</dbReference>
<reference evidence="2" key="1">
    <citation type="journal article" date="2014" name="Front. Microbiol.">
        <title>High frequency of phylogenetically diverse reductive dehalogenase-homologous genes in deep subseafloor sedimentary metagenomes.</title>
        <authorList>
            <person name="Kawai M."/>
            <person name="Futagami T."/>
            <person name="Toyoda A."/>
            <person name="Takaki Y."/>
            <person name="Nishi S."/>
            <person name="Hori S."/>
            <person name="Arai W."/>
            <person name="Tsubouchi T."/>
            <person name="Morono Y."/>
            <person name="Uchiyama I."/>
            <person name="Ito T."/>
            <person name="Fujiyama A."/>
            <person name="Inagaki F."/>
            <person name="Takami H."/>
        </authorList>
    </citation>
    <scope>NUCLEOTIDE SEQUENCE</scope>
    <source>
        <strain evidence="2">Expedition CK06-06</strain>
    </source>
</reference>
<dbReference type="AlphaFoldDB" id="X0X6E2"/>
<feature type="compositionally biased region" description="Basic and acidic residues" evidence="1">
    <location>
        <begin position="14"/>
        <end position="25"/>
    </location>
</feature>
<protein>
    <submittedName>
        <fullName evidence="2">Uncharacterized protein</fullName>
    </submittedName>
</protein>
<feature type="non-terminal residue" evidence="2">
    <location>
        <position position="62"/>
    </location>
</feature>
<evidence type="ECO:0000256" key="1">
    <source>
        <dbReference type="SAM" id="MobiDB-lite"/>
    </source>
</evidence>
<name>X0X6E2_9ZZZZ</name>
<accession>X0X6E2</accession>
<sequence>MAEEVVKPTMGEGTPKKEEPKKEVQEPNAEELVEILKTYDATDSDKLEGKLKAGTEVGQMAN</sequence>
<gene>
    <name evidence="2" type="ORF">S01H1_63817</name>
</gene>
<evidence type="ECO:0000313" key="2">
    <source>
        <dbReference type="EMBL" id="GAG38600.1"/>
    </source>
</evidence>
<organism evidence="2">
    <name type="scientific">marine sediment metagenome</name>
    <dbReference type="NCBI Taxonomy" id="412755"/>
    <lineage>
        <taxon>unclassified sequences</taxon>
        <taxon>metagenomes</taxon>
        <taxon>ecological metagenomes</taxon>
    </lineage>
</organism>